<organism evidence="4 5">
    <name type="scientific">Streptomyces sulfonofaciens</name>
    <dbReference type="NCBI Taxonomy" id="68272"/>
    <lineage>
        <taxon>Bacteria</taxon>
        <taxon>Bacillati</taxon>
        <taxon>Actinomycetota</taxon>
        <taxon>Actinomycetes</taxon>
        <taxon>Kitasatosporales</taxon>
        <taxon>Streptomycetaceae</taxon>
        <taxon>Streptomyces</taxon>
    </lineage>
</organism>
<evidence type="ECO:0000256" key="1">
    <source>
        <dbReference type="ARBA" id="ARBA00022801"/>
    </source>
</evidence>
<dbReference type="PANTHER" id="PTHR43156">
    <property type="entry name" value="STAGE II SPORULATION PROTEIN E-RELATED"/>
    <property type="match status" value="1"/>
</dbReference>
<protein>
    <recommendedName>
        <fullName evidence="3">PPM-type phosphatase domain-containing protein</fullName>
    </recommendedName>
</protein>
<dbReference type="InterPro" id="IPR029016">
    <property type="entry name" value="GAF-like_dom_sf"/>
</dbReference>
<keyword evidence="5" id="KW-1185">Reference proteome</keyword>
<evidence type="ECO:0000256" key="2">
    <source>
        <dbReference type="SAM" id="MobiDB-lite"/>
    </source>
</evidence>
<gene>
    <name evidence="4" type="ORF">GCM10018793_23370</name>
</gene>
<reference evidence="4" key="1">
    <citation type="journal article" date="2014" name="Int. J. Syst. Evol. Microbiol.">
        <title>Complete genome sequence of Corynebacterium casei LMG S-19264T (=DSM 44701T), isolated from a smear-ripened cheese.</title>
        <authorList>
            <consortium name="US DOE Joint Genome Institute (JGI-PGF)"/>
            <person name="Walter F."/>
            <person name="Albersmeier A."/>
            <person name="Kalinowski J."/>
            <person name="Ruckert C."/>
        </authorList>
    </citation>
    <scope>NUCLEOTIDE SEQUENCE</scope>
    <source>
        <strain evidence="4">JCM 5069</strain>
    </source>
</reference>
<dbReference type="RefSeq" id="WP_189930876.1">
    <property type="nucleotide sequence ID" value="NZ_BNCD01000005.1"/>
</dbReference>
<dbReference type="Pfam" id="PF08448">
    <property type="entry name" value="PAS_4"/>
    <property type="match status" value="1"/>
</dbReference>
<dbReference type="SUPFAM" id="SSF55785">
    <property type="entry name" value="PYP-like sensor domain (PAS domain)"/>
    <property type="match status" value="1"/>
</dbReference>
<dbReference type="SUPFAM" id="SSF81606">
    <property type="entry name" value="PP2C-like"/>
    <property type="match status" value="1"/>
</dbReference>
<dbReference type="InterPro" id="IPR035965">
    <property type="entry name" value="PAS-like_dom_sf"/>
</dbReference>
<feature type="region of interest" description="Disordered" evidence="2">
    <location>
        <begin position="280"/>
        <end position="306"/>
    </location>
</feature>
<dbReference type="InterPro" id="IPR052016">
    <property type="entry name" value="Bact_Sigma-Reg"/>
</dbReference>
<dbReference type="InterPro" id="IPR036457">
    <property type="entry name" value="PPM-type-like_dom_sf"/>
</dbReference>
<dbReference type="Proteomes" id="UP000603708">
    <property type="component" value="Unassembled WGS sequence"/>
</dbReference>
<accession>A0A919G3F9</accession>
<dbReference type="InterPro" id="IPR001932">
    <property type="entry name" value="PPM-type_phosphatase-like_dom"/>
</dbReference>
<dbReference type="EMBL" id="BNCD01000005">
    <property type="protein sequence ID" value="GHH76801.1"/>
    <property type="molecule type" value="Genomic_DNA"/>
</dbReference>
<dbReference type="Gene3D" id="3.30.450.40">
    <property type="match status" value="2"/>
</dbReference>
<dbReference type="InterPro" id="IPR003018">
    <property type="entry name" value="GAF"/>
</dbReference>
<dbReference type="Pfam" id="PF13185">
    <property type="entry name" value="GAF_2"/>
    <property type="match status" value="1"/>
</dbReference>
<feature type="domain" description="PPM-type phosphatase" evidence="3">
    <location>
        <begin position="502"/>
        <end position="713"/>
    </location>
</feature>
<evidence type="ECO:0000313" key="5">
    <source>
        <dbReference type="Proteomes" id="UP000603708"/>
    </source>
</evidence>
<sequence length="714" mass="75960">MAESTPTGVEALDHLLYTVLRETGAYGGGIFVLPPDEQVLCLAVKAGIPDAFAGPWKRVWLGAHTPTADAARERRLIWLPVGDTVGRYPQTAVVLPYRFSAVSAPLVGEDAVWGSLSLLFPASHPPRLSPRERAAIDSCCQELGLLLADAAKRGRPVLPGPEPHTMRRPPPIVPAADEAVAAVDFAQRLPEGGMALDLEGRIVFATASAAELVGVPTGRLRGQRPWQALPWLADPVFEDRYRGALFSREPAAFTALRPPGTWLSFTLYPGDSGVSVRIAPARPRPGPPPRGAGRPAGGTAADGDHVLGSDNAPTPVGTMYQLMNLAAMLTQAVEVQDIAELAAHPIMAAFEAQGLALLVLQDGRLKNIGYRGYTERAMRQLDGAQMRWTPTPASLALSRGQAAFYSTPQEMDDAYTGMSTLTGKASWAYLPLIAAGRPVGCCVVSYERPRTFTPGQRAFLTSLAGLLAQALERALMHDSRYRFARRLQAGLLPSALPRISGLTVAARYQASAHGMEIGGDFYDLIPLDGRGAAAAIGDVQGHNPTAAALMGQVRTAVHATSGVPPAEVLARTNRLLTDLDAGLFTSCLYADLDLSARRARLSSAGHPPPLLRHPDGRVSVVDVPPGPLLGIVRAAEYPTIEIPLPPGAELLMYTDGLVEAPGDDPDLSTQELIGRFAHTHHGESVEDRADLLLTHAPQGDTRNDDIALLIIGMT</sequence>
<dbReference type="Gene3D" id="3.30.450.20">
    <property type="entry name" value="PAS domain"/>
    <property type="match status" value="1"/>
</dbReference>
<dbReference type="PANTHER" id="PTHR43156:SF2">
    <property type="entry name" value="STAGE II SPORULATION PROTEIN E"/>
    <property type="match status" value="1"/>
</dbReference>
<reference evidence="4" key="2">
    <citation type="submission" date="2020-09" db="EMBL/GenBank/DDBJ databases">
        <authorList>
            <person name="Sun Q."/>
            <person name="Ohkuma M."/>
        </authorList>
    </citation>
    <scope>NUCLEOTIDE SEQUENCE</scope>
    <source>
        <strain evidence="4">JCM 5069</strain>
    </source>
</reference>
<comment type="caution">
    <text evidence="4">The sequence shown here is derived from an EMBL/GenBank/DDBJ whole genome shotgun (WGS) entry which is preliminary data.</text>
</comment>
<dbReference type="AlphaFoldDB" id="A0A919G3F9"/>
<dbReference type="SUPFAM" id="SSF55781">
    <property type="entry name" value="GAF domain-like"/>
    <property type="match status" value="2"/>
</dbReference>
<dbReference type="SMART" id="SM00331">
    <property type="entry name" value="PP2C_SIG"/>
    <property type="match status" value="1"/>
</dbReference>
<evidence type="ECO:0000259" key="3">
    <source>
        <dbReference type="SMART" id="SM00331"/>
    </source>
</evidence>
<dbReference type="Pfam" id="PF07228">
    <property type="entry name" value="SpoIIE"/>
    <property type="match status" value="1"/>
</dbReference>
<name>A0A919G3F9_9ACTN</name>
<dbReference type="Gene3D" id="3.60.40.10">
    <property type="entry name" value="PPM-type phosphatase domain"/>
    <property type="match status" value="1"/>
</dbReference>
<dbReference type="InterPro" id="IPR013656">
    <property type="entry name" value="PAS_4"/>
</dbReference>
<dbReference type="GO" id="GO:0016791">
    <property type="term" value="F:phosphatase activity"/>
    <property type="evidence" value="ECO:0007669"/>
    <property type="project" value="TreeGrafter"/>
</dbReference>
<keyword evidence="1" id="KW-0378">Hydrolase</keyword>
<evidence type="ECO:0000313" key="4">
    <source>
        <dbReference type="EMBL" id="GHH76801.1"/>
    </source>
</evidence>
<proteinExistence type="predicted"/>